<dbReference type="InParanoid" id="A0A1S0TEM1"/>
<proteinExistence type="predicted"/>
<accession>A0A1S0TEM1</accession>
<dbReference type="RefSeq" id="XP_003151480.1">
    <property type="nucleotide sequence ID" value="XM_003151432.1"/>
</dbReference>
<feature type="non-terminal residue" evidence="1">
    <location>
        <position position="1"/>
    </location>
</feature>
<dbReference type="GeneID" id="9953439"/>
<dbReference type="EMBL" id="JH712836">
    <property type="protein sequence ID" value="EFO12589.1"/>
    <property type="molecule type" value="Genomic_DNA"/>
</dbReference>
<name>A0A1S0TEM1_LOALO</name>
<dbReference type="CTD" id="9953439"/>
<sequence>HQEPFALPRWKPREAILFGREKPINTTAPKKFYCTVLIFTSQEHHLEIHREFVTG</sequence>
<gene>
    <name evidence="1" type="ORF">LOAG_15944</name>
</gene>
<evidence type="ECO:0000313" key="1">
    <source>
        <dbReference type="EMBL" id="EFO12589.1"/>
    </source>
</evidence>
<protein>
    <submittedName>
        <fullName evidence="1">Uncharacterized protein</fullName>
    </submittedName>
</protein>
<dbReference type="KEGG" id="loa:LOAG_15944"/>
<reference evidence="1" key="1">
    <citation type="submission" date="2012-04" db="EMBL/GenBank/DDBJ databases">
        <title>The Genome Sequence of Loa loa.</title>
        <authorList>
            <consortium name="The Broad Institute Genome Sequencing Platform"/>
            <consortium name="Broad Institute Genome Sequencing Center for Infectious Disease"/>
            <person name="Nutman T.B."/>
            <person name="Fink D.L."/>
            <person name="Russ C."/>
            <person name="Young S."/>
            <person name="Zeng Q."/>
            <person name="Gargeya S."/>
            <person name="Alvarado L."/>
            <person name="Berlin A."/>
            <person name="Chapman S.B."/>
            <person name="Chen Z."/>
            <person name="Freedman E."/>
            <person name="Gellesch M."/>
            <person name="Goldberg J."/>
            <person name="Griggs A."/>
            <person name="Gujja S."/>
            <person name="Heilman E.R."/>
            <person name="Heiman D."/>
            <person name="Howarth C."/>
            <person name="Mehta T."/>
            <person name="Neiman D."/>
            <person name="Pearson M."/>
            <person name="Roberts A."/>
            <person name="Saif S."/>
            <person name="Shea T."/>
            <person name="Shenoy N."/>
            <person name="Sisk P."/>
            <person name="Stolte C."/>
            <person name="Sykes S."/>
            <person name="White J."/>
            <person name="Yandava C."/>
            <person name="Haas B."/>
            <person name="Henn M.R."/>
            <person name="Nusbaum C."/>
            <person name="Birren B."/>
        </authorList>
    </citation>
    <scope>NUCLEOTIDE SEQUENCE [LARGE SCALE GENOMIC DNA]</scope>
</reference>
<dbReference type="AlphaFoldDB" id="A0A1S0TEM1"/>
<organism evidence="1">
    <name type="scientific">Loa loa</name>
    <name type="common">Eye worm</name>
    <name type="synonym">Filaria loa</name>
    <dbReference type="NCBI Taxonomy" id="7209"/>
    <lineage>
        <taxon>Eukaryota</taxon>
        <taxon>Metazoa</taxon>
        <taxon>Ecdysozoa</taxon>
        <taxon>Nematoda</taxon>
        <taxon>Chromadorea</taxon>
        <taxon>Rhabditida</taxon>
        <taxon>Spirurina</taxon>
        <taxon>Spiruromorpha</taxon>
        <taxon>Filarioidea</taxon>
        <taxon>Onchocercidae</taxon>
        <taxon>Loa</taxon>
    </lineage>
</organism>